<reference evidence="2" key="2">
    <citation type="submission" date="2015-01" db="EMBL/GenBank/DDBJ databases">
        <title>Evolutionary Origins and Diversification of the Mycorrhizal Mutualists.</title>
        <authorList>
            <consortium name="DOE Joint Genome Institute"/>
            <consortium name="Mycorrhizal Genomics Consortium"/>
            <person name="Kohler A."/>
            <person name="Kuo A."/>
            <person name="Nagy L.G."/>
            <person name="Floudas D."/>
            <person name="Copeland A."/>
            <person name="Barry K.W."/>
            <person name="Cichocki N."/>
            <person name="Veneault-Fourrey C."/>
            <person name="LaButti K."/>
            <person name="Lindquist E.A."/>
            <person name="Lipzen A."/>
            <person name="Lundell T."/>
            <person name="Morin E."/>
            <person name="Murat C."/>
            <person name="Riley R."/>
            <person name="Ohm R."/>
            <person name="Sun H."/>
            <person name="Tunlid A."/>
            <person name="Henrissat B."/>
            <person name="Grigoriev I.V."/>
            <person name="Hibbett D.S."/>
            <person name="Martin F."/>
        </authorList>
    </citation>
    <scope>NUCLEOTIDE SEQUENCE [LARGE SCALE GENOMIC DNA]</scope>
    <source>
        <strain evidence="2">F 1598</strain>
    </source>
</reference>
<name>A0A0C3AJE1_PILCF</name>
<dbReference type="Proteomes" id="UP000054166">
    <property type="component" value="Unassembled WGS sequence"/>
</dbReference>
<sequence>MVIAVNALDKCDDRQEIAEFIDIVACAFWESQTPLPLRFFFTSRVEEHIQSKFAAPPALDVTYCLNLQEFDADNDIHTFLRSRFASIYQQKRRQIGNISLPWPSQWDLEELVAKSMGSFIFAFTLVNFINDGSDLPH</sequence>
<accession>A0A0C3AJE1</accession>
<dbReference type="OrthoDB" id="2970937at2759"/>
<evidence type="ECO:0000313" key="1">
    <source>
        <dbReference type="EMBL" id="KIM73968.1"/>
    </source>
</evidence>
<gene>
    <name evidence="1" type="ORF">PILCRDRAFT_14787</name>
</gene>
<proteinExistence type="predicted"/>
<reference evidence="1 2" key="1">
    <citation type="submission" date="2014-04" db="EMBL/GenBank/DDBJ databases">
        <authorList>
            <consortium name="DOE Joint Genome Institute"/>
            <person name="Kuo A."/>
            <person name="Tarkka M."/>
            <person name="Buscot F."/>
            <person name="Kohler A."/>
            <person name="Nagy L.G."/>
            <person name="Floudas D."/>
            <person name="Copeland A."/>
            <person name="Barry K.W."/>
            <person name="Cichocki N."/>
            <person name="Veneault-Fourrey C."/>
            <person name="LaButti K."/>
            <person name="Lindquist E.A."/>
            <person name="Lipzen A."/>
            <person name="Lundell T."/>
            <person name="Morin E."/>
            <person name="Murat C."/>
            <person name="Sun H."/>
            <person name="Tunlid A."/>
            <person name="Henrissat B."/>
            <person name="Grigoriev I.V."/>
            <person name="Hibbett D.S."/>
            <person name="Martin F."/>
            <person name="Nordberg H.P."/>
            <person name="Cantor M.N."/>
            <person name="Hua S.X."/>
        </authorList>
    </citation>
    <scope>NUCLEOTIDE SEQUENCE [LARGE SCALE GENOMIC DNA]</scope>
    <source>
        <strain evidence="1 2">F 1598</strain>
    </source>
</reference>
<dbReference type="STRING" id="765440.A0A0C3AJE1"/>
<organism evidence="1 2">
    <name type="scientific">Piloderma croceum (strain F 1598)</name>
    <dbReference type="NCBI Taxonomy" id="765440"/>
    <lineage>
        <taxon>Eukaryota</taxon>
        <taxon>Fungi</taxon>
        <taxon>Dikarya</taxon>
        <taxon>Basidiomycota</taxon>
        <taxon>Agaricomycotina</taxon>
        <taxon>Agaricomycetes</taxon>
        <taxon>Agaricomycetidae</taxon>
        <taxon>Atheliales</taxon>
        <taxon>Atheliaceae</taxon>
        <taxon>Piloderma</taxon>
    </lineage>
</organism>
<dbReference type="EMBL" id="KN833069">
    <property type="protein sequence ID" value="KIM73968.1"/>
    <property type="molecule type" value="Genomic_DNA"/>
</dbReference>
<dbReference type="InParanoid" id="A0A0C3AJE1"/>
<evidence type="ECO:0000313" key="2">
    <source>
        <dbReference type="Proteomes" id="UP000054166"/>
    </source>
</evidence>
<keyword evidence="2" id="KW-1185">Reference proteome</keyword>
<protein>
    <submittedName>
        <fullName evidence="1">Uncharacterized protein</fullName>
    </submittedName>
</protein>
<dbReference type="HOGENOM" id="CLU_000288_6_7_1"/>
<dbReference type="AlphaFoldDB" id="A0A0C3AJE1"/>